<dbReference type="AlphaFoldDB" id="A0AAV4DTN6"/>
<reference evidence="1 2" key="1">
    <citation type="journal article" date="2021" name="Elife">
        <title>Chloroplast acquisition without the gene transfer in kleptoplastic sea slugs, Plakobranchus ocellatus.</title>
        <authorList>
            <person name="Maeda T."/>
            <person name="Takahashi S."/>
            <person name="Yoshida T."/>
            <person name="Shimamura S."/>
            <person name="Takaki Y."/>
            <person name="Nagai Y."/>
            <person name="Toyoda A."/>
            <person name="Suzuki Y."/>
            <person name="Arimoto A."/>
            <person name="Ishii H."/>
            <person name="Satoh N."/>
            <person name="Nishiyama T."/>
            <person name="Hasebe M."/>
            <person name="Maruyama T."/>
            <person name="Minagawa J."/>
            <person name="Obokata J."/>
            <person name="Shigenobu S."/>
        </authorList>
    </citation>
    <scope>NUCLEOTIDE SEQUENCE [LARGE SCALE GENOMIC DNA]</scope>
</reference>
<organism evidence="1 2">
    <name type="scientific">Plakobranchus ocellatus</name>
    <dbReference type="NCBI Taxonomy" id="259542"/>
    <lineage>
        <taxon>Eukaryota</taxon>
        <taxon>Metazoa</taxon>
        <taxon>Spiralia</taxon>
        <taxon>Lophotrochozoa</taxon>
        <taxon>Mollusca</taxon>
        <taxon>Gastropoda</taxon>
        <taxon>Heterobranchia</taxon>
        <taxon>Euthyneura</taxon>
        <taxon>Panpulmonata</taxon>
        <taxon>Sacoglossa</taxon>
        <taxon>Placobranchoidea</taxon>
        <taxon>Plakobranchidae</taxon>
        <taxon>Plakobranchus</taxon>
    </lineage>
</organism>
<name>A0AAV4DTN6_9GAST</name>
<dbReference type="EMBL" id="BLXT01008305">
    <property type="protein sequence ID" value="GFO47354.1"/>
    <property type="molecule type" value="Genomic_DNA"/>
</dbReference>
<accession>A0AAV4DTN6</accession>
<dbReference type="Proteomes" id="UP000735302">
    <property type="component" value="Unassembled WGS sequence"/>
</dbReference>
<evidence type="ECO:0000313" key="2">
    <source>
        <dbReference type="Proteomes" id="UP000735302"/>
    </source>
</evidence>
<protein>
    <submittedName>
        <fullName evidence="1">Retrovirus-related pol polyprotein from transposon 17.6</fullName>
    </submittedName>
</protein>
<keyword evidence="2" id="KW-1185">Reference proteome</keyword>
<proteinExistence type="predicted"/>
<gene>
    <name evidence="1" type="ORF">PoB_007385900</name>
</gene>
<sequence length="93" mass="10768">MKRIEEVRETSLDKKDLKSELRGVFQELGCLPRKYHIEVDPSARPFHNQARKNPIALKDRVKAELNKMEKCMLLRGKKSTGLGKSHSCYCKPK</sequence>
<comment type="caution">
    <text evidence="1">The sequence shown here is derived from an EMBL/GenBank/DDBJ whole genome shotgun (WGS) entry which is preliminary data.</text>
</comment>
<evidence type="ECO:0000313" key="1">
    <source>
        <dbReference type="EMBL" id="GFO47354.1"/>
    </source>
</evidence>